<dbReference type="GeneID" id="41591459"/>
<dbReference type="Proteomes" id="UP000193404">
    <property type="component" value="Chromosome"/>
</dbReference>
<dbReference type="RefSeq" id="WP_148692285.1">
    <property type="nucleotide sequence ID" value="NZ_CP020477.1"/>
</dbReference>
<dbReference type="AlphaFoldDB" id="A0A1W6K1W8"/>
<proteinExistence type="predicted"/>
<gene>
    <name evidence="1" type="ORF">B6F84_11000</name>
</gene>
<accession>A0A1W6K1W8</accession>
<evidence type="ECO:0000313" key="2">
    <source>
        <dbReference type="Proteomes" id="UP000193404"/>
    </source>
</evidence>
<reference evidence="1 2" key="1">
    <citation type="submission" date="2017-03" db="EMBL/GenBank/DDBJ databases">
        <title>Sulfur activation and transportation mechanism of thermophilic Archaea Acidianus manzaensis YN-25.</title>
        <authorList>
            <person name="Ma Y."/>
            <person name="Yang Y."/>
            <person name="Xia J."/>
        </authorList>
    </citation>
    <scope>NUCLEOTIDE SEQUENCE [LARGE SCALE GENOMIC DNA]</scope>
    <source>
        <strain evidence="1 2">YN-25</strain>
    </source>
</reference>
<organism evidence="1 2">
    <name type="scientific">Acidianus manzaensis</name>
    <dbReference type="NCBI Taxonomy" id="282676"/>
    <lineage>
        <taxon>Archaea</taxon>
        <taxon>Thermoproteota</taxon>
        <taxon>Thermoprotei</taxon>
        <taxon>Sulfolobales</taxon>
        <taxon>Sulfolobaceae</taxon>
        <taxon>Acidianus</taxon>
    </lineage>
</organism>
<evidence type="ECO:0000313" key="1">
    <source>
        <dbReference type="EMBL" id="ARM76495.1"/>
    </source>
</evidence>
<keyword evidence="2" id="KW-1185">Reference proteome</keyword>
<dbReference type="EMBL" id="CP020477">
    <property type="protein sequence ID" value="ARM76495.1"/>
    <property type="molecule type" value="Genomic_DNA"/>
</dbReference>
<name>A0A1W6K1W8_9CREN</name>
<protein>
    <submittedName>
        <fullName evidence="1">Uncharacterized protein</fullName>
    </submittedName>
</protein>
<dbReference type="KEGG" id="aman:B6F84_11000"/>
<sequence length="116" mass="13937">MNSKTEMQIALMRCQNKPVKQIAKKLGVNREDIEAVIKKWISYTDKYLEELTKNRKIKNNKPDPGLILNMIQNVEELLKNDDILDYIALHRSDYHDRYMDCIRYKIYSYIKEKKLI</sequence>
<dbReference type="OrthoDB" id="57108at2157"/>